<protein>
    <submittedName>
        <fullName evidence="3">LINE-1 retrotransposable element ORF1 protein</fullName>
    </submittedName>
</protein>
<dbReference type="InterPro" id="IPR004244">
    <property type="entry name" value="Transposase_22"/>
</dbReference>
<name>A0AAD9CSI5_DISEL</name>
<evidence type="ECO:0000313" key="3">
    <source>
        <dbReference type="EMBL" id="KAK1906557.1"/>
    </source>
</evidence>
<accession>A0AAD9CSI5</accession>
<feature type="coiled-coil region" evidence="1">
    <location>
        <begin position="64"/>
        <end position="119"/>
    </location>
</feature>
<proteinExistence type="predicted"/>
<dbReference type="PANTHER" id="PTHR11505">
    <property type="entry name" value="L1 TRANSPOSABLE ELEMENT-RELATED"/>
    <property type="match status" value="1"/>
</dbReference>
<keyword evidence="1" id="KW-0175">Coiled coil</keyword>
<sequence>MSKKHQTRQTAKSPRNKHHEDARTMEPAEENTEVTPRWAQQLCAEIQDIKKGFENTFDTLQKTIQTMNKDTKAALNRISNAEKRISTLEDQASTDGATVKQLFKDVKLLRERVIDLESRGRRNNIRISGLKEGAEAGDLVSFLNTIIRYILDLKESDPLPEIHQAHRALGPKPNPDKPPRTIIVRLLRWGDRQSILQASRNKQALLFEGQRFFVRQDLAMEIQKQRAAYKDIIEKVKNTGLRLGLLHPARFVITIEGETFKYESPGDTEGPESQTSRRFLSRLLFFPKDDFQNSPQSEATTCFLILSPCIGEHGRDVQYPL</sequence>
<evidence type="ECO:0000256" key="2">
    <source>
        <dbReference type="SAM" id="MobiDB-lite"/>
    </source>
</evidence>
<feature type="region of interest" description="Disordered" evidence="2">
    <location>
        <begin position="1"/>
        <end position="36"/>
    </location>
</feature>
<comment type="caution">
    <text evidence="3">The sequence shown here is derived from an EMBL/GenBank/DDBJ whole genome shotgun (WGS) entry which is preliminary data.</text>
</comment>
<dbReference type="EMBL" id="JASDAP010000001">
    <property type="protein sequence ID" value="KAK1906557.1"/>
    <property type="molecule type" value="Genomic_DNA"/>
</dbReference>
<evidence type="ECO:0000313" key="4">
    <source>
        <dbReference type="Proteomes" id="UP001228049"/>
    </source>
</evidence>
<reference evidence="3" key="1">
    <citation type="submission" date="2023-04" db="EMBL/GenBank/DDBJ databases">
        <title>Chromosome-level genome of Chaenocephalus aceratus.</title>
        <authorList>
            <person name="Park H."/>
        </authorList>
    </citation>
    <scope>NUCLEOTIDE SEQUENCE</scope>
    <source>
        <strain evidence="3">DE</strain>
        <tissue evidence="3">Muscle</tissue>
    </source>
</reference>
<dbReference type="AlphaFoldDB" id="A0AAD9CSI5"/>
<organism evidence="3 4">
    <name type="scientific">Dissostichus eleginoides</name>
    <name type="common">Patagonian toothfish</name>
    <name type="synonym">Dissostichus amissus</name>
    <dbReference type="NCBI Taxonomy" id="100907"/>
    <lineage>
        <taxon>Eukaryota</taxon>
        <taxon>Metazoa</taxon>
        <taxon>Chordata</taxon>
        <taxon>Craniata</taxon>
        <taxon>Vertebrata</taxon>
        <taxon>Euteleostomi</taxon>
        <taxon>Actinopterygii</taxon>
        <taxon>Neopterygii</taxon>
        <taxon>Teleostei</taxon>
        <taxon>Neoteleostei</taxon>
        <taxon>Acanthomorphata</taxon>
        <taxon>Eupercaria</taxon>
        <taxon>Perciformes</taxon>
        <taxon>Notothenioidei</taxon>
        <taxon>Nototheniidae</taxon>
        <taxon>Dissostichus</taxon>
    </lineage>
</organism>
<dbReference type="Gene3D" id="3.30.70.1820">
    <property type="entry name" value="L1 transposable element, RRM domain"/>
    <property type="match status" value="1"/>
</dbReference>
<evidence type="ECO:0000256" key="1">
    <source>
        <dbReference type="SAM" id="Coils"/>
    </source>
</evidence>
<dbReference type="Proteomes" id="UP001228049">
    <property type="component" value="Unassembled WGS sequence"/>
</dbReference>
<keyword evidence="4" id="KW-1185">Reference proteome</keyword>
<gene>
    <name evidence="3" type="ORF">KUDE01_008953</name>
</gene>